<feature type="compositionally biased region" description="Low complexity" evidence="1">
    <location>
        <begin position="80"/>
        <end position="93"/>
    </location>
</feature>
<keyword evidence="3" id="KW-1185">Reference proteome</keyword>
<dbReference type="Proteomes" id="UP001232148">
    <property type="component" value="Unassembled WGS sequence"/>
</dbReference>
<dbReference type="EMBL" id="MU842882">
    <property type="protein sequence ID" value="KAK2028171.1"/>
    <property type="molecule type" value="Genomic_DNA"/>
</dbReference>
<organism evidence="2 3">
    <name type="scientific">Colletotrichum zoysiae</name>
    <dbReference type="NCBI Taxonomy" id="1216348"/>
    <lineage>
        <taxon>Eukaryota</taxon>
        <taxon>Fungi</taxon>
        <taxon>Dikarya</taxon>
        <taxon>Ascomycota</taxon>
        <taxon>Pezizomycotina</taxon>
        <taxon>Sordariomycetes</taxon>
        <taxon>Hypocreomycetidae</taxon>
        <taxon>Glomerellales</taxon>
        <taxon>Glomerellaceae</taxon>
        <taxon>Colletotrichum</taxon>
        <taxon>Colletotrichum graminicola species complex</taxon>
    </lineage>
</organism>
<accession>A0AAD9HFH7</accession>
<evidence type="ECO:0000256" key="1">
    <source>
        <dbReference type="SAM" id="MobiDB-lite"/>
    </source>
</evidence>
<reference evidence="2" key="1">
    <citation type="submission" date="2021-06" db="EMBL/GenBank/DDBJ databases">
        <title>Comparative genomics, transcriptomics and evolutionary studies reveal genomic signatures of adaptation to plant cell wall in hemibiotrophic fungi.</title>
        <authorList>
            <consortium name="DOE Joint Genome Institute"/>
            <person name="Baroncelli R."/>
            <person name="Diaz J.F."/>
            <person name="Benocci T."/>
            <person name="Peng M."/>
            <person name="Battaglia E."/>
            <person name="Haridas S."/>
            <person name="Andreopoulos W."/>
            <person name="Labutti K."/>
            <person name="Pangilinan J."/>
            <person name="Floch G.L."/>
            <person name="Makela M.R."/>
            <person name="Henrissat B."/>
            <person name="Grigoriev I.V."/>
            <person name="Crouch J.A."/>
            <person name="De Vries R.P."/>
            <person name="Sukno S.A."/>
            <person name="Thon M.R."/>
        </authorList>
    </citation>
    <scope>NUCLEOTIDE SEQUENCE</scope>
    <source>
        <strain evidence="2">MAFF235873</strain>
    </source>
</reference>
<feature type="compositionally biased region" description="Pro residues" evidence="1">
    <location>
        <begin position="52"/>
        <end position="64"/>
    </location>
</feature>
<feature type="region of interest" description="Disordered" evidence="1">
    <location>
        <begin position="26"/>
        <end position="93"/>
    </location>
</feature>
<proteinExistence type="predicted"/>
<protein>
    <submittedName>
        <fullName evidence="2">Uncharacterized protein</fullName>
    </submittedName>
</protein>
<name>A0AAD9HFH7_9PEZI</name>
<sequence length="103" mass="10862">MPLATTPLPSWKRRRHTLCNAQAVFSARHHSRGRGEGGLFFFSSSSSSSSSSPPPPPPPPPPPSHAAGSDAESLTPMTRPSSPSISCSLPSLSQCPYTRLPVI</sequence>
<gene>
    <name evidence="2" type="ORF">LX32DRAFT_407413</name>
</gene>
<evidence type="ECO:0000313" key="3">
    <source>
        <dbReference type="Proteomes" id="UP001232148"/>
    </source>
</evidence>
<dbReference type="AlphaFoldDB" id="A0AAD9HFH7"/>
<evidence type="ECO:0000313" key="2">
    <source>
        <dbReference type="EMBL" id="KAK2028171.1"/>
    </source>
</evidence>
<comment type="caution">
    <text evidence="2">The sequence shown here is derived from an EMBL/GenBank/DDBJ whole genome shotgun (WGS) entry which is preliminary data.</text>
</comment>